<evidence type="ECO:0000313" key="4">
    <source>
        <dbReference type="EMBL" id="QCI85549.1"/>
    </source>
</evidence>
<dbReference type="EMBL" id="CP039712">
    <property type="protein sequence ID" value="QCI85549.1"/>
    <property type="molecule type" value="Genomic_DNA"/>
</dbReference>
<dbReference type="InterPro" id="IPR047640">
    <property type="entry name" value="RpiR-like"/>
</dbReference>
<dbReference type="CDD" id="cd05013">
    <property type="entry name" value="SIS_RpiR"/>
    <property type="match status" value="1"/>
</dbReference>
<organism evidence="4 5">
    <name type="scientific">Vagococcus zengguangii</name>
    <dbReference type="NCBI Taxonomy" id="2571750"/>
    <lineage>
        <taxon>Bacteria</taxon>
        <taxon>Bacillati</taxon>
        <taxon>Bacillota</taxon>
        <taxon>Bacilli</taxon>
        <taxon>Lactobacillales</taxon>
        <taxon>Enterococcaceae</taxon>
        <taxon>Vagococcus</taxon>
    </lineage>
</organism>
<dbReference type="PANTHER" id="PTHR30514">
    <property type="entry name" value="GLUCOKINASE"/>
    <property type="match status" value="1"/>
</dbReference>
<dbReference type="Gene3D" id="3.40.50.10490">
    <property type="entry name" value="Glucose-6-phosphate isomerase like protein, domain 1"/>
    <property type="match status" value="1"/>
</dbReference>
<dbReference type="GO" id="GO:0003677">
    <property type="term" value="F:DNA binding"/>
    <property type="evidence" value="ECO:0007669"/>
    <property type="project" value="UniProtKB-KW"/>
</dbReference>
<evidence type="ECO:0000256" key="3">
    <source>
        <dbReference type="ARBA" id="ARBA00023163"/>
    </source>
</evidence>
<name>A0A4D7CN66_9ENTE</name>
<dbReference type="RefSeq" id="WP_136952395.1">
    <property type="nucleotide sequence ID" value="NZ_CP039712.1"/>
</dbReference>
<dbReference type="AlphaFoldDB" id="A0A4D7CN66"/>
<dbReference type="InterPro" id="IPR009057">
    <property type="entry name" value="Homeodomain-like_sf"/>
</dbReference>
<dbReference type="OrthoDB" id="3684496at2"/>
<dbReference type="PROSITE" id="PS51071">
    <property type="entry name" value="HTH_RPIR"/>
    <property type="match status" value="1"/>
</dbReference>
<dbReference type="Proteomes" id="UP000298615">
    <property type="component" value="Chromosome"/>
</dbReference>
<dbReference type="PANTHER" id="PTHR30514:SF9">
    <property type="entry name" value="TRANSCRIPTIONAL REGULATOR"/>
    <property type="match status" value="1"/>
</dbReference>
<accession>A0A4D7CN66</accession>
<proteinExistence type="predicted"/>
<dbReference type="Gene3D" id="1.10.10.10">
    <property type="entry name" value="Winged helix-like DNA-binding domain superfamily/Winged helix DNA-binding domain"/>
    <property type="match status" value="1"/>
</dbReference>
<dbReference type="InterPro" id="IPR035472">
    <property type="entry name" value="RpiR-like_SIS"/>
</dbReference>
<dbReference type="KEGG" id="vao:FA707_00555"/>
<reference evidence="4 5" key="1">
    <citation type="submission" date="2019-04" db="EMBL/GenBank/DDBJ databases">
        <title>Vagococcus sp. nov., isolated from faeces of yaks (Bos grunniens).</title>
        <authorList>
            <person name="Ge Y."/>
        </authorList>
    </citation>
    <scope>NUCLEOTIDE SEQUENCE [LARGE SCALE GENOMIC DNA]</scope>
    <source>
        <strain evidence="4 5">MN-17</strain>
    </source>
</reference>
<dbReference type="InterPro" id="IPR001347">
    <property type="entry name" value="SIS_dom"/>
</dbReference>
<dbReference type="GO" id="GO:1901135">
    <property type="term" value="P:carbohydrate derivative metabolic process"/>
    <property type="evidence" value="ECO:0007669"/>
    <property type="project" value="InterPro"/>
</dbReference>
<keyword evidence="5" id="KW-1185">Reference proteome</keyword>
<keyword evidence="2" id="KW-0238">DNA-binding</keyword>
<dbReference type="InterPro" id="IPR046348">
    <property type="entry name" value="SIS_dom_sf"/>
</dbReference>
<keyword evidence="1" id="KW-0805">Transcription regulation</keyword>
<keyword evidence="3" id="KW-0804">Transcription</keyword>
<dbReference type="GO" id="GO:0097367">
    <property type="term" value="F:carbohydrate derivative binding"/>
    <property type="evidence" value="ECO:0007669"/>
    <property type="project" value="InterPro"/>
</dbReference>
<dbReference type="SUPFAM" id="SSF53697">
    <property type="entry name" value="SIS domain"/>
    <property type="match status" value="1"/>
</dbReference>
<evidence type="ECO:0000313" key="5">
    <source>
        <dbReference type="Proteomes" id="UP000298615"/>
    </source>
</evidence>
<protein>
    <submittedName>
        <fullName evidence="4">MurR/RpiR family transcriptional regulator</fullName>
    </submittedName>
</protein>
<dbReference type="InterPro" id="IPR036388">
    <property type="entry name" value="WH-like_DNA-bd_sf"/>
</dbReference>
<dbReference type="InterPro" id="IPR000281">
    <property type="entry name" value="HTH_RpiR"/>
</dbReference>
<evidence type="ECO:0000256" key="1">
    <source>
        <dbReference type="ARBA" id="ARBA00023015"/>
    </source>
</evidence>
<dbReference type="Pfam" id="PF01380">
    <property type="entry name" value="SIS"/>
    <property type="match status" value="1"/>
</dbReference>
<gene>
    <name evidence="4" type="ORF">FA707_00555</name>
</gene>
<evidence type="ECO:0000256" key="2">
    <source>
        <dbReference type="ARBA" id="ARBA00023125"/>
    </source>
</evidence>
<dbReference type="PROSITE" id="PS51464">
    <property type="entry name" value="SIS"/>
    <property type="match status" value="1"/>
</dbReference>
<dbReference type="Pfam" id="PF01418">
    <property type="entry name" value="HTH_6"/>
    <property type="match status" value="1"/>
</dbReference>
<dbReference type="SUPFAM" id="SSF46689">
    <property type="entry name" value="Homeodomain-like"/>
    <property type="match status" value="1"/>
</dbReference>
<sequence>MEPNISIPLKIKTLYTYLSPTEKRIADYIIENPSTISHSSISDISAELEIADSTLFQFTKKLGYNGFKEFKLDLLIQQNEFTNIDIHQNICEEDSPLIMAQKVFDSNSQTLAQTKKLLKEDDLVAAVELIQNSKRLYLFGIGGSEIVATDAYHKFLRSPKTVIHSTDYHIQLMEASLLNEHDCVICISHSGNSKETVNLAEISKKAGAKVIVLTSHATSPLAKLGDIVFLSISEETEFRSEALASRISQLVIMDSLYVILMFLNKEQSHLSLAKIRDNILENKK</sequence>
<dbReference type="GO" id="GO:0003700">
    <property type="term" value="F:DNA-binding transcription factor activity"/>
    <property type="evidence" value="ECO:0007669"/>
    <property type="project" value="InterPro"/>
</dbReference>